<dbReference type="EMBL" id="KB008148">
    <property type="protein sequence ID" value="ELR11684.1"/>
    <property type="molecule type" value="Genomic_DNA"/>
</dbReference>
<dbReference type="PROSITE" id="PS50181">
    <property type="entry name" value="FBOX"/>
    <property type="match status" value="1"/>
</dbReference>
<dbReference type="InterPro" id="IPR001810">
    <property type="entry name" value="F-box_dom"/>
</dbReference>
<accession>L8GFQ9</accession>
<dbReference type="AlphaFoldDB" id="L8GFQ9"/>
<dbReference type="Gene3D" id="1.20.1280.50">
    <property type="match status" value="1"/>
</dbReference>
<reference evidence="2 3" key="1">
    <citation type="journal article" date="2013" name="Genome Biol.">
        <title>Genome of Acanthamoeba castellanii highlights extensive lateral gene transfer and early evolution of tyrosine kinase signaling.</title>
        <authorList>
            <person name="Clarke M."/>
            <person name="Lohan A.J."/>
            <person name="Liu B."/>
            <person name="Lagkouvardos I."/>
            <person name="Roy S."/>
            <person name="Zafar N."/>
            <person name="Bertelli C."/>
            <person name="Schilde C."/>
            <person name="Kianianmomeni A."/>
            <person name="Burglin T.R."/>
            <person name="Frech C."/>
            <person name="Turcotte B."/>
            <person name="Kopec K.O."/>
            <person name="Synnott J.M."/>
            <person name="Choo C."/>
            <person name="Paponov I."/>
            <person name="Finkler A."/>
            <person name="Soon Heng Tan C."/>
            <person name="Hutchins A.P."/>
            <person name="Weinmeier T."/>
            <person name="Rattei T."/>
            <person name="Chu J.S."/>
            <person name="Gimenez G."/>
            <person name="Irimia M."/>
            <person name="Rigden D.J."/>
            <person name="Fitzpatrick D.A."/>
            <person name="Lorenzo-Morales J."/>
            <person name="Bateman A."/>
            <person name="Chiu C.H."/>
            <person name="Tang P."/>
            <person name="Hegemann P."/>
            <person name="Fromm H."/>
            <person name="Raoult D."/>
            <person name="Greub G."/>
            <person name="Miranda-Saavedra D."/>
            <person name="Chen N."/>
            <person name="Nash P."/>
            <person name="Ginger M.L."/>
            <person name="Horn M."/>
            <person name="Schaap P."/>
            <person name="Caler L."/>
            <person name="Loftus B."/>
        </authorList>
    </citation>
    <scope>NUCLEOTIDE SEQUENCE [LARGE SCALE GENOMIC DNA]</scope>
    <source>
        <strain evidence="2 3">Neff</strain>
    </source>
</reference>
<sequence length="181" mass="20869">MAEIKKKIIVEDWTFVVRVKVNPGCKRDVNIEISVRVAAKPTVDSFGPTPEQRPKRFEHVPYALSDMATLQLPTCYIRKYDSCWEQEGETQSDGDEELEFLYRRQKVAKTAASSQQHVHEKSSISELPTEILMQILHFLPPLDIIQSVQAVSHAWQSISCDESFWHLVYGRHVGNPDFRRT</sequence>
<dbReference type="InterPro" id="IPR036047">
    <property type="entry name" value="F-box-like_dom_sf"/>
</dbReference>
<protein>
    <submittedName>
        <fullName evidence="2">Fbox domain containing protein</fullName>
    </submittedName>
</protein>
<dbReference type="SMART" id="SM00256">
    <property type="entry name" value="FBOX"/>
    <property type="match status" value="1"/>
</dbReference>
<feature type="domain" description="F-box" evidence="1">
    <location>
        <begin position="121"/>
        <end position="168"/>
    </location>
</feature>
<evidence type="ECO:0000313" key="3">
    <source>
        <dbReference type="Proteomes" id="UP000011083"/>
    </source>
</evidence>
<dbReference type="Pfam" id="PF12937">
    <property type="entry name" value="F-box-like"/>
    <property type="match status" value="1"/>
</dbReference>
<gene>
    <name evidence="2" type="ORF">ACA1_260910</name>
</gene>
<organism evidence="2 3">
    <name type="scientific">Acanthamoeba castellanii (strain ATCC 30010 / Neff)</name>
    <dbReference type="NCBI Taxonomy" id="1257118"/>
    <lineage>
        <taxon>Eukaryota</taxon>
        <taxon>Amoebozoa</taxon>
        <taxon>Discosea</taxon>
        <taxon>Longamoebia</taxon>
        <taxon>Centramoebida</taxon>
        <taxon>Acanthamoebidae</taxon>
        <taxon>Acanthamoeba</taxon>
    </lineage>
</organism>
<dbReference type="RefSeq" id="XP_004333697.1">
    <property type="nucleotide sequence ID" value="XM_004333649.1"/>
</dbReference>
<keyword evidence="3" id="KW-1185">Reference proteome</keyword>
<dbReference type="GeneID" id="14911937"/>
<dbReference type="SUPFAM" id="SSF81383">
    <property type="entry name" value="F-box domain"/>
    <property type="match status" value="1"/>
</dbReference>
<evidence type="ECO:0000313" key="2">
    <source>
        <dbReference type="EMBL" id="ELR11684.1"/>
    </source>
</evidence>
<dbReference type="VEuPathDB" id="AmoebaDB:ACA1_260910"/>
<dbReference type="KEGG" id="acan:ACA1_260910"/>
<dbReference type="Proteomes" id="UP000011083">
    <property type="component" value="Unassembled WGS sequence"/>
</dbReference>
<evidence type="ECO:0000259" key="1">
    <source>
        <dbReference type="PROSITE" id="PS50181"/>
    </source>
</evidence>
<name>L8GFQ9_ACACF</name>
<proteinExistence type="predicted"/>
<dbReference type="OrthoDB" id="2670467at2759"/>